<gene>
    <name evidence="2" type="ORF">SAMN05421749_102106</name>
</gene>
<proteinExistence type="predicted"/>
<feature type="transmembrane region" description="Helical" evidence="1">
    <location>
        <begin position="148"/>
        <end position="174"/>
    </location>
</feature>
<evidence type="ECO:0000256" key="1">
    <source>
        <dbReference type="SAM" id="Phobius"/>
    </source>
</evidence>
<feature type="transmembrane region" description="Helical" evidence="1">
    <location>
        <begin position="27"/>
        <end position="51"/>
    </location>
</feature>
<organism evidence="2 3">
    <name type="scientific">Acinetobacter marinus</name>
    <dbReference type="NCBI Taxonomy" id="281375"/>
    <lineage>
        <taxon>Bacteria</taxon>
        <taxon>Pseudomonadati</taxon>
        <taxon>Pseudomonadota</taxon>
        <taxon>Gammaproteobacteria</taxon>
        <taxon>Moraxellales</taxon>
        <taxon>Moraxellaceae</taxon>
        <taxon>Acinetobacter</taxon>
    </lineage>
</organism>
<keyword evidence="1" id="KW-0472">Membrane</keyword>
<evidence type="ECO:0000313" key="3">
    <source>
        <dbReference type="Proteomes" id="UP000242317"/>
    </source>
</evidence>
<dbReference type="RefSeq" id="WP_244515958.1">
    <property type="nucleotide sequence ID" value="NZ_FMYK01000002.1"/>
</dbReference>
<dbReference type="AlphaFoldDB" id="A0A1G6HD88"/>
<feature type="transmembrane region" description="Helical" evidence="1">
    <location>
        <begin position="71"/>
        <end position="93"/>
    </location>
</feature>
<dbReference type="EMBL" id="FMYK01000002">
    <property type="protein sequence ID" value="SDB92114.1"/>
    <property type="molecule type" value="Genomic_DNA"/>
</dbReference>
<dbReference type="PANTHER" id="PTHR34980">
    <property type="entry name" value="INNER MEMBRANE PROTEIN-RELATED-RELATED"/>
    <property type="match status" value="1"/>
</dbReference>
<dbReference type="GO" id="GO:0005886">
    <property type="term" value="C:plasma membrane"/>
    <property type="evidence" value="ECO:0007669"/>
    <property type="project" value="TreeGrafter"/>
</dbReference>
<accession>A0A1G6HD88</accession>
<dbReference type="Gene3D" id="3.30.700.10">
    <property type="entry name" value="Glycoprotein, Type 4 Pilin"/>
    <property type="match status" value="1"/>
</dbReference>
<dbReference type="InterPro" id="IPR008523">
    <property type="entry name" value="DUF805"/>
</dbReference>
<dbReference type="PANTHER" id="PTHR34980:SF3">
    <property type="entry name" value="BLR8105 PROTEIN"/>
    <property type="match status" value="1"/>
</dbReference>
<keyword evidence="1" id="KW-1133">Transmembrane helix</keyword>
<dbReference type="Pfam" id="PF05656">
    <property type="entry name" value="DUF805"/>
    <property type="match status" value="1"/>
</dbReference>
<sequence>MQQMQPQHQATMDKPLSSAGRFSRLSYLAWTFLSGIVLNAVLVAIVVFFYIAYGVSSGGNFETEPSAGMMIGFGIAYIIILIAYLVYTFIFAIRRLHDCDQTGWLSLLLLVPLVSLFFLLYICIAKGTDGTNRYGVPRPTKEWERVMGIIYLVLIPLMMIVAIGVLSAIAIPAYQDYIERANQSQQQLLEEGRSYY</sequence>
<evidence type="ECO:0000313" key="2">
    <source>
        <dbReference type="EMBL" id="SDB92114.1"/>
    </source>
</evidence>
<keyword evidence="3" id="KW-1185">Reference proteome</keyword>
<protein>
    <submittedName>
        <fullName evidence="2">Uncharacterized membrane protein YhaH, DUF805 family</fullName>
    </submittedName>
</protein>
<keyword evidence="1" id="KW-0812">Transmembrane</keyword>
<reference evidence="3" key="1">
    <citation type="submission" date="2016-09" db="EMBL/GenBank/DDBJ databases">
        <authorList>
            <person name="Varghese N."/>
            <person name="Submissions S."/>
        </authorList>
    </citation>
    <scope>NUCLEOTIDE SEQUENCE [LARGE SCALE GENOMIC DNA]</scope>
    <source>
        <strain evidence="3">ANC 3699</strain>
    </source>
</reference>
<dbReference type="Proteomes" id="UP000242317">
    <property type="component" value="Unassembled WGS sequence"/>
</dbReference>
<feature type="transmembrane region" description="Helical" evidence="1">
    <location>
        <begin position="105"/>
        <end position="128"/>
    </location>
</feature>
<dbReference type="SUPFAM" id="SSF54523">
    <property type="entry name" value="Pili subunits"/>
    <property type="match status" value="1"/>
</dbReference>
<dbReference type="InterPro" id="IPR045584">
    <property type="entry name" value="Pilin-like"/>
</dbReference>
<name>A0A1G6HD88_9GAMM</name>